<evidence type="ECO:0000313" key="2">
    <source>
        <dbReference type="Proteomes" id="UP001451303"/>
    </source>
</evidence>
<accession>A0ABR3DRS5</accession>
<organism evidence="1 2">
    <name type="scientific">Neurospora intermedia</name>
    <dbReference type="NCBI Taxonomy" id="5142"/>
    <lineage>
        <taxon>Eukaryota</taxon>
        <taxon>Fungi</taxon>
        <taxon>Dikarya</taxon>
        <taxon>Ascomycota</taxon>
        <taxon>Pezizomycotina</taxon>
        <taxon>Sordariomycetes</taxon>
        <taxon>Sordariomycetidae</taxon>
        <taxon>Sordariales</taxon>
        <taxon>Sordariaceae</taxon>
        <taxon>Neurospora</taxon>
    </lineage>
</organism>
<keyword evidence="2" id="KW-1185">Reference proteome</keyword>
<reference evidence="1 2" key="1">
    <citation type="submission" date="2023-09" db="EMBL/GenBank/DDBJ databases">
        <title>Multi-omics analysis of a traditional fermented food reveals byproduct-associated fungal strains for waste-to-food upcycling.</title>
        <authorList>
            <consortium name="Lawrence Berkeley National Laboratory"/>
            <person name="Rekdal V.M."/>
            <person name="Villalobos-Escobedo J.M."/>
            <person name="Rodriguez-Valeron N."/>
            <person name="Garcia M.O."/>
            <person name="Vasquez D.P."/>
            <person name="Damayanti I."/>
            <person name="Sorensen P.M."/>
            <person name="Baidoo E.E."/>
            <person name="De Carvalho A.C."/>
            <person name="Riley R."/>
            <person name="Lipzen A."/>
            <person name="He G."/>
            <person name="Yan M."/>
            <person name="Haridas S."/>
            <person name="Daum C."/>
            <person name="Yoshinaga Y."/>
            <person name="Ng V."/>
            <person name="Grigoriev I.V."/>
            <person name="Munk R."/>
            <person name="Nuraida L."/>
            <person name="Wijaya C.H."/>
            <person name="Morales P.-C."/>
            <person name="Keasling J.D."/>
        </authorList>
    </citation>
    <scope>NUCLEOTIDE SEQUENCE [LARGE SCALE GENOMIC DNA]</scope>
    <source>
        <strain evidence="1 2">FGSC 2613</strain>
    </source>
</reference>
<proteinExistence type="predicted"/>
<sequence length="92" mass="10303">MTDRLLGTLGVACVLALGEIRSLGYFEKDIHSFAVSEYNIVTTVLHSGHRERDSHVQKDASYKLPLPTQKLLKHSSSCDHLLIRVSQIPCEQ</sequence>
<gene>
    <name evidence="1" type="ORF">QR685DRAFT_44360</name>
</gene>
<comment type="caution">
    <text evidence="1">The sequence shown here is derived from an EMBL/GenBank/DDBJ whole genome shotgun (WGS) entry which is preliminary data.</text>
</comment>
<dbReference type="Proteomes" id="UP001451303">
    <property type="component" value="Unassembled WGS sequence"/>
</dbReference>
<dbReference type="EMBL" id="JAVLET010000001">
    <property type="protein sequence ID" value="KAL0475337.1"/>
    <property type="molecule type" value="Genomic_DNA"/>
</dbReference>
<protein>
    <recommendedName>
        <fullName evidence="3">Secreted protein</fullName>
    </recommendedName>
</protein>
<evidence type="ECO:0008006" key="3">
    <source>
        <dbReference type="Google" id="ProtNLM"/>
    </source>
</evidence>
<evidence type="ECO:0000313" key="1">
    <source>
        <dbReference type="EMBL" id="KAL0475337.1"/>
    </source>
</evidence>
<name>A0ABR3DRS5_NEUIN</name>